<dbReference type="SMART" id="SM00421">
    <property type="entry name" value="HTH_LUXR"/>
    <property type="match status" value="1"/>
</dbReference>
<dbReference type="SUPFAM" id="SSF46894">
    <property type="entry name" value="C-terminal effector domain of the bipartite response regulators"/>
    <property type="match status" value="1"/>
</dbReference>
<keyword evidence="2" id="KW-0238">DNA-binding</keyword>
<gene>
    <name evidence="5" type="ORF">DFJ66_7920</name>
</gene>
<keyword evidence="3" id="KW-0804">Transcription</keyword>
<dbReference type="InterPro" id="IPR016032">
    <property type="entry name" value="Sig_transdc_resp-reg_C-effctor"/>
</dbReference>
<evidence type="ECO:0000256" key="1">
    <source>
        <dbReference type="ARBA" id="ARBA00023015"/>
    </source>
</evidence>
<organism evidence="5 6">
    <name type="scientific">Saccharothrix variisporea</name>
    <dbReference type="NCBI Taxonomy" id="543527"/>
    <lineage>
        <taxon>Bacteria</taxon>
        <taxon>Bacillati</taxon>
        <taxon>Actinomycetota</taxon>
        <taxon>Actinomycetes</taxon>
        <taxon>Pseudonocardiales</taxon>
        <taxon>Pseudonocardiaceae</taxon>
        <taxon>Saccharothrix</taxon>
    </lineage>
</organism>
<protein>
    <submittedName>
        <fullName evidence="5">Regulatory LuxR family protein</fullName>
    </submittedName>
</protein>
<dbReference type="Gene3D" id="1.10.10.10">
    <property type="entry name" value="Winged helix-like DNA-binding domain superfamily/Winged helix DNA-binding domain"/>
    <property type="match status" value="1"/>
</dbReference>
<dbReference type="GO" id="GO:0006355">
    <property type="term" value="P:regulation of DNA-templated transcription"/>
    <property type="evidence" value="ECO:0007669"/>
    <property type="project" value="InterPro"/>
</dbReference>
<dbReference type="PROSITE" id="PS50043">
    <property type="entry name" value="HTH_LUXR_2"/>
    <property type="match status" value="1"/>
</dbReference>
<dbReference type="EMBL" id="RBXR01000001">
    <property type="protein sequence ID" value="RKT74558.1"/>
    <property type="molecule type" value="Genomic_DNA"/>
</dbReference>
<dbReference type="PANTHER" id="PTHR44688:SF16">
    <property type="entry name" value="DNA-BINDING TRANSCRIPTIONAL ACTIVATOR DEVR_DOSR"/>
    <property type="match status" value="1"/>
</dbReference>
<evidence type="ECO:0000259" key="4">
    <source>
        <dbReference type="PROSITE" id="PS50043"/>
    </source>
</evidence>
<evidence type="ECO:0000256" key="2">
    <source>
        <dbReference type="ARBA" id="ARBA00023125"/>
    </source>
</evidence>
<proteinExistence type="predicted"/>
<feature type="domain" description="HTH luxR-type" evidence="4">
    <location>
        <begin position="715"/>
        <end position="776"/>
    </location>
</feature>
<dbReference type="Gene3D" id="1.25.40.10">
    <property type="entry name" value="Tetratricopeptide repeat domain"/>
    <property type="match status" value="1"/>
</dbReference>
<accession>A0A495XSA5</accession>
<reference evidence="5 6" key="1">
    <citation type="submission" date="2018-10" db="EMBL/GenBank/DDBJ databases">
        <title>Sequencing the genomes of 1000 actinobacteria strains.</title>
        <authorList>
            <person name="Klenk H.-P."/>
        </authorList>
    </citation>
    <scope>NUCLEOTIDE SEQUENCE [LARGE SCALE GENOMIC DNA]</scope>
    <source>
        <strain evidence="5 6">DSM 43911</strain>
    </source>
</reference>
<evidence type="ECO:0000313" key="6">
    <source>
        <dbReference type="Proteomes" id="UP000272729"/>
    </source>
</evidence>
<dbReference type="PRINTS" id="PR00038">
    <property type="entry name" value="HTHLUXR"/>
</dbReference>
<evidence type="ECO:0000256" key="3">
    <source>
        <dbReference type="ARBA" id="ARBA00023163"/>
    </source>
</evidence>
<keyword evidence="6" id="KW-1185">Reference proteome</keyword>
<dbReference type="InterPro" id="IPR027417">
    <property type="entry name" value="P-loop_NTPase"/>
</dbReference>
<comment type="caution">
    <text evidence="5">The sequence shown here is derived from an EMBL/GenBank/DDBJ whole genome shotgun (WGS) entry which is preliminary data.</text>
</comment>
<dbReference type="Pfam" id="PF00196">
    <property type="entry name" value="GerE"/>
    <property type="match status" value="1"/>
</dbReference>
<dbReference type="SUPFAM" id="SSF52540">
    <property type="entry name" value="P-loop containing nucleoside triphosphate hydrolases"/>
    <property type="match status" value="1"/>
</dbReference>
<dbReference type="CDD" id="cd06170">
    <property type="entry name" value="LuxR_C_like"/>
    <property type="match status" value="1"/>
</dbReference>
<keyword evidence="1" id="KW-0805">Transcription regulation</keyword>
<dbReference type="GO" id="GO:0003677">
    <property type="term" value="F:DNA binding"/>
    <property type="evidence" value="ECO:0007669"/>
    <property type="project" value="UniProtKB-KW"/>
</dbReference>
<dbReference type="InterPro" id="IPR000792">
    <property type="entry name" value="Tscrpt_reg_LuxR_C"/>
</dbReference>
<dbReference type="InterPro" id="IPR036388">
    <property type="entry name" value="WH-like_DNA-bd_sf"/>
</dbReference>
<dbReference type="PANTHER" id="PTHR44688">
    <property type="entry name" value="DNA-BINDING TRANSCRIPTIONAL ACTIVATOR DEVR_DOSR"/>
    <property type="match status" value="1"/>
</dbReference>
<evidence type="ECO:0000313" key="5">
    <source>
        <dbReference type="EMBL" id="RKT74558.1"/>
    </source>
</evidence>
<dbReference type="InterPro" id="IPR011990">
    <property type="entry name" value="TPR-like_helical_dom_sf"/>
</dbReference>
<sequence>MADAVERAACGEGVGVLVVGGPGMGKTSLLREAVGCAGGRGFHVVRNLPDHSGLEVVGDLPVSFSVDGCRFPVARLAEWLQDLPATRSPVLVALDDVDRFPEPARRTVAELARTTRSVAWVATAGEAPPAEHPGATTVELSGWSTATVAEVVARRFDAVASVELEALLARAAGVPELVIGVVDGLVAEGRAQVVGGQVRVDSRHLPRRVHELVHRRLNSLSAKAWQVLRVASMLGPHFDLSDVSDLVGERTAMLLPELDEILAAGVLSAFGDHFAFRHDLVWDVVVDSIPEVLRTALRNDIDRVVGRRPVTRESRPDEAKRGSHAVLAVGGLAAAGRYAEAVRLARDTLEHPVHSASALELEGLLAHLLLWRGESEEAVTLAEKACARSASAPTVAAATAVRLVARSLTDPQLARHEAAQVSAAPTATDAVVATSVLARTSWAAGDLVDGLQLARHAVRDGGGHPWWGAWLSLELVDKLGQLGELAEAEVLLDSIGGHHDQWALASAPGRVAIERARLRARAGRWSDAVAQVRAGLGTAKESGCPIVVPAALAVLAKAALENGELPAAVQHVRHAAAVAAEAAVLPAISCDWVDLRITATTHGARAAVHALETRLTGLATSPVLYAEEPGAAAWLIDLARTVGSTELATTALDMIEHLAAANAGLPAVECAAAHARGLHDGDPALLDRAARQHVDAWAADHAREALATHAQAPAVEPGWDRLSDTQRTIARLAGAGLTNQQIAHRVLLSPHTVNYHLRGLYRKLGISSRVELARYV</sequence>
<dbReference type="Proteomes" id="UP000272729">
    <property type="component" value="Unassembled WGS sequence"/>
</dbReference>
<name>A0A495XSA5_9PSEU</name>
<dbReference type="AlphaFoldDB" id="A0A495XSA5"/>